<proteinExistence type="predicted"/>
<keyword evidence="1" id="KW-0732">Signal</keyword>
<dbReference type="EMBL" id="OZ075126">
    <property type="protein sequence ID" value="CAL4941716.1"/>
    <property type="molecule type" value="Genomic_DNA"/>
</dbReference>
<evidence type="ECO:0000313" key="2">
    <source>
        <dbReference type="EMBL" id="CAL4941716.1"/>
    </source>
</evidence>
<keyword evidence="3" id="KW-1185">Reference proteome</keyword>
<name>A0ABC8YDQ6_9POAL</name>
<organism evidence="2 3">
    <name type="scientific">Urochloa decumbens</name>
    <dbReference type="NCBI Taxonomy" id="240449"/>
    <lineage>
        <taxon>Eukaryota</taxon>
        <taxon>Viridiplantae</taxon>
        <taxon>Streptophyta</taxon>
        <taxon>Embryophyta</taxon>
        <taxon>Tracheophyta</taxon>
        <taxon>Spermatophyta</taxon>
        <taxon>Magnoliopsida</taxon>
        <taxon>Liliopsida</taxon>
        <taxon>Poales</taxon>
        <taxon>Poaceae</taxon>
        <taxon>PACMAD clade</taxon>
        <taxon>Panicoideae</taxon>
        <taxon>Panicodae</taxon>
        <taxon>Paniceae</taxon>
        <taxon>Melinidinae</taxon>
        <taxon>Urochloa</taxon>
    </lineage>
</organism>
<sequence length="117" mass="12518">MAIPGTILYIVVVLALLSVTFHPQAQGALEPNGNNIDTTLEHGQFGPRMEQMTMAMRLVNTMDQICASCNCCISKGNDPEVCYTRCCFDRSSCNGSKCELSGLESCGCNKCSNAALG</sequence>
<dbReference type="Proteomes" id="UP001497457">
    <property type="component" value="Chromosome 16b"/>
</dbReference>
<gene>
    <name evidence="2" type="ORF">URODEC1_LOCUS33165</name>
</gene>
<reference evidence="2" key="1">
    <citation type="submission" date="2024-10" db="EMBL/GenBank/DDBJ databases">
        <authorList>
            <person name="Ryan C."/>
        </authorList>
    </citation>
    <scope>NUCLEOTIDE SEQUENCE [LARGE SCALE GENOMIC DNA]</scope>
</reference>
<evidence type="ECO:0000256" key="1">
    <source>
        <dbReference type="SAM" id="SignalP"/>
    </source>
</evidence>
<feature type="signal peptide" evidence="1">
    <location>
        <begin position="1"/>
        <end position="27"/>
    </location>
</feature>
<dbReference type="AlphaFoldDB" id="A0ABC8YDQ6"/>
<protein>
    <submittedName>
        <fullName evidence="2">Uncharacterized protein</fullName>
    </submittedName>
</protein>
<feature type="chain" id="PRO_5044773324" evidence="1">
    <location>
        <begin position="28"/>
        <end position="117"/>
    </location>
</feature>
<accession>A0ABC8YDQ6</accession>
<evidence type="ECO:0000313" key="3">
    <source>
        <dbReference type="Proteomes" id="UP001497457"/>
    </source>
</evidence>